<dbReference type="GO" id="GO:0043811">
    <property type="term" value="F:phosphate:acyl-[acyl carrier protein] acyltransferase activity"/>
    <property type="evidence" value="ECO:0007669"/>
    <property type="project" value="UniProtKB-UniRule"/>
</dbReference>
<keyword evidence="3 10" id="KW-0444">Lipid biosynthesis</keyword>
<accession>A0A328B1B8</accession>
<dbReference type="NCBIfam" id="TIGR00182">
    <property type="entry name" value="plsX"/>
    <property type="match status" value="1"/>
</dbReference>
<evidence type="ECO:0000313" key="12">
    <source>
        <dbReference type="EMBL" id="RAK61232.1"/>
    </source>
</evidence>
<keyword evidence="2 10" id="KW-0963">Cytoplasm</keyword>
<organism evidence="12 13">
    <name type="scientific">Phenylobacterium hankyongense</name>
    <dbReference type="NCBI Taxonomy" id="1813876"/>
    <lineage>
        <taxon>Bacteria</taxon>
        <taxon>Pseudomonadati</taxon>
        <taxon>Pseudomonadota</taxon>
        <taxon>Alphaproteobacteria</taxon>
        <taxon>Caulobacterales</taxon>
        <taxon>Caulobacteraceae</taxon>
        <taxon>Phenylobacterium</taxon>
    </lineage>
</organism>
<comment type="subcellular location">
    <subcellularLocation>
        <location evidence="10">Cytoplasm</location>
    </subcellularLocation>
    <text evidence="10">Associated with the membrane possibly through PlsY.</text>
</comment>
<evidence type="ECO:0000256" key="5">
    <source>
        <dbReference type="ARBA" id="ARBA00023098"/>
    </source>
</evidence>
<dbReference type="PANTHER" id="PTHR30100:SF1">
    <property type="entry name" value="PHOSPHATE ACYLTRANSFERASE"/>
    <property type="match status" value="1"/>
</dbReference>
<dbReference type="Gene3D" id="3.40.718.10">
    <property type="entry name" value="Isopropylmalate Dehydrogenase"/>
    <property type="match status" value="1"/>
</dbReference>
<keyword evidence="7 10" id="KW-1208">Phospholipid metabolism</keyword>
<sequence length="363" mass="38170">MTETLVISIDAMGGDHGPSVVIPAVAHALAIVPANVRFLLHGDEGALAPELARHKAVLQRADVRHAERVIGMDEKPAQALRRGKGTSMWNAVEAIRDGEAVAAVSAGNTGALMAISKLILRMSADLERPALVASIPHERGVTTFLDVGANVDCDAERLVEFAIMGEAFHRAAHGVPRPTVGLLNVGSEEMKGHEEVREAHRVLREGKLDLDYRGFVEGDDITRGAVDVIVTDGFTGNVALKAMEGAARFMSNELRTALTSSLGASLGALLARPSLRKFRDRLSPPPAAPLLGLNGIVLKCHGGASERDFAQALRVAVDLAQSGFAAEIERNMRRLPAALADAQPAPADGAAAADGAPSMESPK</sequence>
<dbReference type="HAMAP" id="MF_00019">
    <property type="entry name" value="PlsX"/>
    <property type="match status" value="1"/>
</dbReference>
<dbReference type="InterPro" id="IPR003664">
    <property type="entry name" value="FA_synthesis"/>
</dbReference>
<dbReference type="UniPathway" id="UPA00085"/>
<dbReference type="PANTHER" id="PTHR30100">
    <property type="entry name" value="FATTY ACID/PHOSPHOLIPID SYNTHESIS PROTEIN PLSX"/>
    <property type="match status" value="1"/>
</dbReference>
<dbReference type="SUPFAM" id="SSF53659">
    <property type="entry name" value="Isocitrate/Isopropylmalate dehydrogenase-like"/>
    <property type="match status" value="1"/>
</dbReference>
<evidence type="ECO:0000256" key="6">
    <source>
        <dbReference type="ARBA" id="ARBA00023209"/>
    </source>
</evidence>
<keyword evidence="6 10" id="KW-0594">Phospholipid biosynthesis</keyword>
<dbReference type="EMBL" id="QFYP01000001">
    <property type="protein sequence ID" value="RAK61232.1"/>
    <property type="molecule type" value="Genomic_DNA"/>
</dbReference>
<evidence type="ECO:0000256" key="9">
    <source>
        <dbReference type="ARBA" id="ARBA00046608"/>
    </source>
</evidence>
<keyword evidence="12" id="KW-0012">Acyltransferase</keyword>
<protein>
    <recommendedName>
        <fullName evidence="8 10">Phosphate acyltransferase</fullName>
        <ecNumber evidence="8 10">2.3.1.274</ecNumber>
    </recommendedName>
    <alternativeName>
        <fullName evidence="10">Acyl-ACP phosphotransacylase</fullName>
    </alternativeName>
    <alternativeName>
        <fullName evidence="10">Acyl-[acyl-carrier-protein]--phosphate acyltransferase</fullName>
    </alternativeName>
    <alternativeName>
        <fullName evidence="10">Phosphate-acyl-ACP acyltransferase</fullName>
    </alternativeName>
</protein>
<comment type="similarity">
    <text evidence="10">Belongs to the PlsX family.</text>
</comment>
<comment type="catalytic activity">
    <reaction evidence="1 10">
        <text>a fatty acyl-[ACP] + phosphate = an acyl phosphate + holo-[ACP]</text>
        <dbReference type="Rhea" id="RHEA:42292"/>
        <dbReference type="Rhea" id="RHEA-COMP:9685"/>
        <dbReference type="Rhea" id="RHEA-COMP:14125"/>
        <dbReference type="ChEBI" id="CHEBI:43474"/>
        <dbReference type="ChEBI" id="CHEBI:59918"/>
        <dbReference type="ChEBI" id="CHEBI:64479"/>
        <dbReference type="ChEBI" id="CHEBI:138651"/>
        <dbReference type="EC" id="2.3.1.274"/>
    </reaction>
</comment>
<evidence type="ECO:0000256" key="1">
    <source>
        <dbReference type="ARBA" id="ARBA00001232"/>
    </source>
</evidence>
<dbReference type="Pfam" id="PF02504">
    <property type="entry name" value="FA_synthesis"/>
    <property type="match status" value="1"/>
</dbReference>
<name>A0A328B1B8_9CAUL</name>
<comment type="caution">
    <text evidence="12">The sequence shown here is derived from an EMBL/GenBank/DDBJ whole genome shotgun (WGS) entry which is preliminary data.</text>
</comment>
<gene>
    <name evidence="10" type="primary">plsX</name>
    <name evidence="12" type="ORF">DJ021_16195</name>
</gene>
<dbReference type="InterPro" id="IPR012281">
    <property type="entry name" value="Phospholipid_synth_PlsX-like"/>
</dbReference>
<dbReference type="PIRSF" id="PIRSF002465">
    <property type="entry name" value="Phsphlp_syn_PlsX"/>
    <property type="match status" value="1"/>
</dbReference>
<feature type="compositionally biased region" description="Low complexity" evidence="11">
    <location>
        <begin position="339"/>
        <end position="357"/>
    </location>
</feature>
<evidence type="ECO:0000256" key="2">
    <source>
        <dbReference type="ARBA" id="ARBA00022490"/>
    </source>
</evidence>
<evidence type="ECO:0000256" key="4">
    <source>
        <dbReference type="ARBA" id="ARBA00022679"/>
    </source>
</evidence>
<reference evidence="13" key="1">
    <citation type="submission" date="2018-05" db="EMBL/GenBank/DDBJ databases">
        <authorList>
            <person name="Li X."/>
        </authorList>
    </citation>
    <scope>NUCLEOTIDE SEQUENCE [LARGE SCALE GENOMIC DNA]</scope>
    <source>
        <strain evidence="13">HKS-05</strain>
    </source>
</reference>
<evidence type="ECO:0000313" key="13">
    <source>
        <dbReference type="Proteomes" id="UP000249842"/>
    </source>
</evidence>
<dbReference type="GO" id="GO:0005737">
    <property type="term" value="C:cytoplasm"/>
    <property type="evidence" value="ECO:0007669"/>
    <property type="project" value="UniProtKB-SubCell"/>
</dbReference>
<comment type="pathway">
    <text evidence="10">Lipid metabolism; phospholipid metabolism.</text>
</comment>
<dbReference type="EC" id="2.3.1.274" evidence="8 10"/>
<keyword evidence="13" id="KW-1185">Reference proteome</keyword>
<dbReference type="GO" id="GO:0006633">
    <property type="term" value="P:fatty acid biosynthetic process"/>
    <property type="evidence" value="ECO:0007669"/>
    <property type="project" value="UniProtKB-UniRule"/>
</dbReference>
<dbReference type="AlphaFoldDB" id="A0A328B1B8"/>
<dbReference type="OrthoDB" id="9806408at2"/>
<proteinExistence type="inferred from homology"/>
<evidence type="ECO:0000256" key="7">
    <source>
        <dbReference type="ARBA" id="ARBA00023264"/>
    </source>
</evidence>
<evidence type="ECO:0000256" key="3">
    <source>
        <dbReference type="ARBA" id="ARBA00022516"/>
    </source>
</evidence>
<comment type="subunit">
    <text evidence="9 10">Homodimer. Probably interacts with PlsY.</text>
</comment>
<dbReference type="GO" id="GO:0008654">
    <property type="term" value="P:phospholipid biosynthetic process"/>
    <property type="evidence" value="ECO:0007669"/>
    <property type="project" value="UniProtKB-KW"/>
</dbReference>
<evidence type="ECO:0000256" key="11">
    <source>
        <dbReference type="SAM" id="MobiDB-lite"/>
    </source>
</evidence>
<keyword evidence="4 10" id="KW-0808">Transferase</keyword>
<feature type="region of interest" description="Disordered" evidence="11">
    <location>
        <begin position="339"/>
        <end position="363"/>
    </location>
</feature>
<keyword evidence="5 10" id="KW-0443">Lipid metabolism</keyword>
<evidence type="ECO:0000256" key="8">
    <source>
        <dbReference type="ARBA" id="ARBA00024069"/>
    </source>
</evidence>
<comment type="function">
    <text evidence="10">Catalyzes the reversible formation of acyl-phosphate (acyl-PO(4)) from acyl-[acyl-carrier-protein] (acyl-ACP). This enzyme utilizes acyl-ACP as fatty acyl donor, but not acyl-CoA.</text>
</comment>
<evidence type="ECO:0000256" key="10">
    <source>
        <dbReference type="HAMAP-Rule" id="MF_00019"/>
    </source>
</evidence>
<dbReference type="Proteomes" id="UP000249842">
    <property type="component" value="Unassembled WGS sequence"/>
</dbReference>
<dbReference type="RefSeq" id="WP_111458524.1">
    <property type="nucleotide sequence ID" value="NZ_QFYP01000001.1"/>
</dbReference>